<dbReference type="STRING" id="879819.A0A0J1B6I5"/>
<dbReference type="OrthoDB" id="2430343at2759"/>
<organism evidence="1 2">
    <name type="scientific">Cutaneotrichosporon oleaginosum</name>
    <dbReference type="NCBI Taxonomy" id="879819"/>
    <lineage>
        <taxon>Eukaryota</taxon>
        <taxon>Fungi</taxon>
        <taxon>Dikarya</taxon>
        <taxon>Basidiomycota</taxon>
        <taxon>Agaricomycotina</taxon>
        <taxon>Tremellomycetes</taxon>
        <taxon>Trichosporonales</taxon>
        <taxon>Trichosporonaceae</taxon>
        <taxon>Cutaneotrichosporon</taxon>
    </lineage>
</organism>
<dbReference type="PANTHER" id="PTHR38699">
    <property type="entry name" value="CHROMOSOME 1, WHOLE GENOME SHOTGUN SEQUENCE"/>
    <property type="match status" value="1"/>
</dbReference>
<evidence type="ECO:0008006" key="3">
    <source>
        <dbReference type="Google" id="ProtNLM"/>
    </source>
</evidence>
<evidence type="ECO:0000313" key="1">
    <source>
        <dbReference type="EMBL" id="KLT43344.1"/>
    </source>
</evidence>
<evidence type="ECO:0000313" key="2">
    <source>
        <dbReference type="Proteomes" id="UP000053611"/>
    </source>
</evidence>
<dbReference type="EMBL" id="KQ087196">
    <property type="protein sequence ID" value="KLT43344.1"/>
    <property type="molecule type" value="Genomic_DNA"/>
</dbReference>
<name>A0A0J1B6I5_9TREE</name>
<dbReference type="Proteomes" id="UP000053611">
    <property type="component" value="Unassembled WGS sequence"/>
</dbReference>
<dbReference type="GO" id="GO:0140580">
    <property type="term" value="F:mitochondrion autophagosome adaptor activity"/>
    <property type="evidence" value="ECO:0007669"/>
    <property type="project" value="InterPro"/>
</dbReference>
<keyword evidence="2" id="KW-1185">Reference proteome</keyword>
<dbReference type="GeneID" id="28983445"/>
<dbReference type="Pfam" id="PF08589">
    <property type="entry name" value="ATG43"/>
    <property type="match status" value="1"/>
</dbReference>
<gene>
    <name evidence="1" type="ORF">CC85DRAFT_284694</name>
</gene>
<dbReference type="GO" id="GO:0000423">
    <property type="term" value="P:mitophagy"/>
    <property type="evidence" value="ECO:0007669"/>
    <property type="project" value="InterPro"/>
</dbReference>
<proteinExistence type="predicted"/>
<dbReference type="InterPro" id="IPR013898">
    <property type="entry name" value="Atg43"/>
</dbReference>
<sequence>MADALSFPDLPQEMVLDAAQLHHNRAREAARRRVRATMPPIPEMRFEQAYLRSLMPALRGEHDVKAEIAGGREVAVVWKSAAWITLRDQVISPFLQGAFWGILSLVAGSVTGALRASWGASGKQRLNRVAGGGDDHSFRKSVAGGAETAAALH</sequence>
<dbReference type="RefSeq" id="XP_018279835.1">
    <property type="nucleotide sequence ID" value="XM_018422842.1"/>
</dbReference>
<protein>
    <recommendedName>
        <fullName evidence="3">DUF1770-domain-containing protein</fullName>
    </recommendedName>
</protein>
<dbReference type="PANTHER" id="PTHR38699:SF1">
    <property type="entry name" value="MITOPHAGY RECEPTOR ATG43"/>
    <property type="match status" value="1"/>
</dbReference>
<accession>A0A0J1B6I5</accession>
<reference evidence="1 2" key="1">
    <citation type="submission" date="2015-03" db="EMBL/GenBank/DDBJ databases">
        <title>Genomics and transcriptomics of the oil-accumulating basidiomycete yeast T. oleaginosus allow insights into substrate utilization and the diverse evolutionary trajectories of mating systems in fungi.</title>
        <authorList>
            <consortium name="DOE Joint Genome Institute"/>
            <person name="Kourist R."/>
            <person name="Kracht O."/>
            <person name="Bracharz F."/>
            <person name="Lipzen A."/>
            <person name="Nolan M."/>
            <person name="Ohm R."/>
            <person name="Grigoriev I."/>
            <person name="Sun S."/>
            <person name="Heitman J."/>
            <person name="Bruck T."/>
            <person name="Nowrousian M."/>
        </authorList>
    </citation>
    <scope>NUCLEOTIDE SEQUENCE [LARGE SCALE GENOMIC DNA]</scope>
    <source>
        <strain evidence="1 2">IBC0246</strain>
    </source>
</reference>
<dbReference type="AlphaFoldDB" id="A0A0J1B6I5"/>